<dbReference type="AlphaFoldDB" id="F6PFV7"/>
<dbReference type="Ensembl" id="ENSMODT00000023161.2">
    <property type="protein sequence ID" value="ENSMODP00000022761.2"/>
    <property type="gene ID" value="ENSMODG00000018250.2"/>
</dbReference>
<dbReference type="Pfam" id="PF00505">
    <property type="entry name" value="HMG_box"/>
    <property type="match status" value="1"/>
</dbReference>
<keyword evidence="5" id="KW-0677">Repeat</keyword>
<name>F6PFV7_MONDO</name>
<keyword evidence="6 9" id="KW-0238">DNA-binding</keyword>
<feature type="DNA-binding region" description="HMG box" evidence="9">
    <location>
        <begin position="8"/>
        <end position="78"/>
    </location>
</feature>
<comment type="subcellular location">
    <subcellularLocation>
        <location evidence="2">Chromosome</location>
    </subcellularLocation>
    <subcellularLocation>
        <location evidence="1">Nucleus</location>
    </subcellularLocation>
</comment>
<dbReference type="CDD" id="cd21978">
    <property type="entry name" value="HMG-box_HMGB_rpt1"/>
    <property type="match status" value="1"/>
</dbReference>
<evidence type="ECO:0000313" key="12">
    <source>
        <dbReference type="Ensembl" id="ENSMODP00000022761.2"/>
    </source>
</evidence>
<dbReference type="InterPro" id="IPR050342">
    <property type="entry name" value="HMGB"/>
</dbReference>
<reference evidence="12" key="2">
    <citation type="submission" date="2025-08" db="UniProtKB">
        <authorList>
            <consortium name="Ensembl"/>
        </authorList>
    </citation>
    <scope>IDENTIFICATION</scope>
</reference>
<evidence type="ECO:0000256" key="7">
    <source>
        <dbReference type="ARBA" id="ARBA00023242"/>
    </source>
</evidence>
<evidence type="ECO:0000256" key="1">
    <source>
        <dbReference type="ARBA" id="ARBA00004123"/>
    </source>
</evidence>
<dbReference type="GeneTree" id="ENSGT00940000162735"/>
<dbReference type="HOGENOM" id="CLU_082854_0_0_1"/>
<dbReference type="Gene3D" id="1.10.30.10">
    <property type="entry name" value="High mobility group box domain"/>
    <property type="match status" value="2"/>
</dbReference>
<dbReference type="KEGG" id="mdo:103095143"/>
<dbReference type="InterPro" id="IPR036910">
    <property type="entry name" value="HMG_box_dom_sf"/>
</dbReference>
<dbReference type="GO" id="GO:0005634">
    <property type="term" value="C:nucleus"/>
    <property type="evidence" value="ECO:0000318"/>
    <property type="project" value="GO_Central"/>
</dbReference>
<gene>
    <name evidence="12" type="primary">HMGB4</name>
</gene>
<dbReference type="PROSITE" id="PS50118">
    <property type="entry name" value="HMG_BOX_2"/>
    <property type="match status" value="2"/>
</dbReference>
<evidence type="ECO:0000256" key="3">
    <source>
        <dbReference type="ARBA" id="ARBA00008774"/>
    </source>
</evidence>
<feature type="region of interest" description="Disordered" evidence="10">
    <location>
        <begin position="166"/>
        <end position="208"/>
    </location>
</feature>
<proteinExistence type="inferred from homology"/>
<dbReference type="GO" id="GO:0005694">
    <property type="term" value="C:chromosome"/>
    <property type="evidence" value="ECO:0007669"/>
    <property type="project" value="UniProtKB-SubCell"/>
</dbReference>
<dbReference type="STRING" id="13616.ENSMODP00000022761"/>
<accession>F6PFV7</accession>
<dbReference type="Proteomes" id="UP000002280">
    <property type="component" value="Chromosome 4"/>
</dbReference>
<dbReference type="CTD" id="127540"/>
<feature type="compositionally biased region" description="Basic residues" evidence="10">
    <location>
        <begin position="83"/>
        <end position="92"/>
    </location>
</feature>
<dbReference type="GO" id="GO:0006338">
    <property type="term" value="P:chromatin remodeling"/>
    <property type="evidence" value="ECO:0000318"/>
    <property type="project" value="GO_Central"/>
</dbReference>
<evidence type="ECO:0000259" key="11">
    <source>
        <dbReference type="PROSITE" id="PS50118"/>
    </source>
</evidence>
<feature type="region of interest" description="Disordered" evidence="10">
    <location>
        <begin position="74"/>
        <end position="102"/>
    </location>
</feature>
<evidence type="ECO:0000256" key="2">
    <source>
        <dbReference type="ARBA" id="ARBA00004286"/>
    </source>
</evidence>
<dbReference type="FunCoup" id="F6PFV7">
    <property type="interactions" value="6"/>
</dbReference>
<evidence type="ECO:0000256" key="8">
    <source>
        <dbReference type="ARBA" id="ARBA00073417"/>
    </source>
</evidence>
<dbReference type="OrthoDB" id="1919336at2759"/>
<sequence length="208" mass="24526">MGKVHIKPKVNLSSYVHFLLNCRNKHKEQQPNAYINFKEFSKKCSEKWKTISKHEKSKYEAIAKLDKARYQKEMKNYVPPAGMKRKKRRKKDPKAPKRPPSSFILFSRENYTKIKGDNPHWSVIEVAKFLGEMWSKKSEQEKQPYEEKAARLRTKYHQELTAYRVNYGQGCSRKKGPGPSGQYQNRKKSKSDKKCEKYDESDSEGELD</sequence>
<dbReference type="PANTHER" id="PTHR48112:SF7">
    <property type="entry name" value="HIGH MOBILITY GROUP PROTEIN B4"/>
    <property type="match status" value="1"/>
</dbReference>
<evidence type="ECO:0000313" key="13">
    <source>
        <dbReference type="Proteomes" id="UP000002280"/>
    </source>
</evidence>
<dbReference type="SUPFAM" id="SSF47095">
    <property type="entry name" value="HMG-box"/>
    <property type="match status" value="2"/>
</dbReference>
<evidence type="ECO:0000256" key="5">
    <source>
        <dbReference type="ARBA" id="ARBA00022737"/>
    </source>
</evidence>
<feature type="domain" description="HMG box" evidence="11">
    <location>
        <begin position="8"/>
        <end position="78"/>
    </location>
</feature>
<dbReference type="PANTHER" id="PTHR48112">
    <property type="entry name" value="HIGH MOBILITY GROUP PROTEIN DSP1"/>
    <property type="match status" value="1"/>
</dbReference>
<dbReference type="eggNOG" id="KOG0381">
    <property type="taxonomic scope" value="Eukaryota"/>
</dbReference>
<dbReference type="FunFam" id="1.10.30.10:FF:000038">
    <property type="entry name" value="High mobility group box 4"/>
    <property type="match status" value="1"/>
</dbReference>
<evidence type="ECO:0000256" key="4">
    <source>
        <dbReference type="ARBA" id="ARBA00022454"/>
    </source>
</evidence>
<comment type="similarity">
    <text evidence="3">Belongs to the HMGB family.</text>
</comment>
<reference evidence="12" key="3">
    <citation type="submission" date="2025-09" db="UniProtKB">
        <authorList>
            <consortium name="Ensembl"/>
        </authorList>
    </citation>
    <scope>IDENTIFICATION</scope>
</reference>
<protein>
    <recommendedName>
        <fullName evidence="8">High mobility group protein B4</fullName>
    </recommendedName>
</protein>
<keyword evidence="13" id="KW-1185">Reference proteome</keyword>
<evidence type="ECO:0000256" key="9">
    <source>
        <dbReference type="PROSITE-ProRule" id="PRU00267"/>
    </source>
</evidence>
<dbReference type="GO" id="GO:0003677">
    <property type="term" value="F:DNA binding"/>
    <property type="evidence" value="ECO:0007669"/>
    <property type="project" value="UniProtKB-UniRule"/>
</dbReference>
<dbReference type="CDD" id="cd21979">
    <property type="entry name" value="HMG-box_HMGB_rpt2"/>
    <property type="match status" value="1"/>
</dbReference>
<keyword evidence="7 9" id="KW-0539">Nucleus</keyword>
<dbReference type="Pfam" id="PF09011">
    <property type="entry name" value="HMG_box_2"/>
    <property type="match status" value="1"/>
</dbReference>
<feature type="DNA-binding region" description="HMG box" evidence="9">
    <location>
        <begin position="96"/>
        <end position="164"/>
    </location>
</feature>
<feature type="domain" description="HMG box" evidence="11">
    <location>
        <begin position="96"/>
        <end position="164"/>
    </location>
</feature>
<evidence type="ECO:0000256" key="6">
    <source>
        <dbReference type="ARBA" id="ARBA00023125"/>
    </source>
</evidence>
<evidence type="ECO:0000256" key="10">
    <source>
        <dbReference type="SAM" id="MobiDB-lite"/>
    </source>
</evidence>
<reference evidence="12 13" key="1">
    <citation type="journal article" date="2007" name="Nature">
        <title>Genome of the marsupial Monodelphis domestica reveals innovation in non-coding sequences.</title>
        <authorList>
            <person name="Mikkelsen T.S."/>
            <person name="Wakefield M.J."/>
            <person name="Aken B."/>
            <person name="Amemiya C.T."/>
            <person name="Chang J.L."/>
            <person name="Duke S."/>
            <person name="Garber M."/>
            <person name="Gentles A.J."/>
            <person name="Goodstadt L."/>
            <person name="Heger A."/>
            <person name="Jurka J."/>
            <person name="Kamal M."/>
            <person name="Mauceli E."/>
            <person name="Searle S.M."/>
            <person name="Sharpe T."/>
            <person name="Baker M.L."/>
            <person name="Batzer M.A."/>
            <person name="Benos P.V."/>
            <person name="Belov K."/>
            <person name="Clamp M."/>
            <person name="Cook A."/>
            <person name="Cuff J."/>
            <person name="Das R."/>
            <person name="Davidow L."/>
            <person name="Deakin J.E."/>
            <person name="Fazzari M.J."/>
            <person name="Glass J.L."/>
            <person name="Grabherr M."/>
            <person name="Greally J.M."/>
            <person name="Gu W."/>
            <person name="Hore T.A."/>
            <person name="Huttley G.A."/>
            <person name="Kleber M."/>
            <person name="Jirtle R.L."/>
            <person name="Koina E."/>
            <person name="Lee J.T."/>
            <person name="Mahony S."/>
            <person name="Marra M.A."/>
            <person name="Miller R.D."/>
            <person name="Nicholls R.D."/>
            <person name="Oda M."/>
            <person name="Papenfuss A.T."/>
            <person name="Parra Z.E."/>
            <person name="Pollock D.D."/>
            <person name="Ray D.A."/>
            <person name="Schein J.E."/>
            <person name="Speed T.P."/>
            <person name="Thompson K."/>
            <person name="VandeBerg J.L."/>
            <person name="Wade C.M."/>
            <person name="Walker J.A."/>
            <person name="Waters P.D."/>
            <person name="Webber C."/>
            <person name="Weidman J.R."/>
            <person name="Xie X."/>
            <person name="Zody M.C."/>
            <person name="Baldwin J."/>
            <person name="Abdouelleil A."/>
            <person name="Abdulkadir J."/>
            <person name="Abebe A."/>
            <person name="Abera B."/>
            <person name="Abreu J."/>
            <person name="Acer S.C."/>
            <person name="Aftuck L."/>
            <person name="Alexander A."/>
            <person name="An P."/>
            <person name="Anderson E."/>
            <person name="Anderson S."/>
            <person name="Arachi H."/>
            <person name="Azer M."/>
            <person name="Bachantsang P."/>
            <person name="Barry A."/>
            <person name="Bayul T."/>
            <person name="Berlin A."/>
            <person name="Bessette D."/>
            <person name="Bloom T."/>
            <person name="Bloom T."/>
            <person name="Boguslavskiy L."/>
            <person name="Bonnet C."/>
            <person name="Boukhgalter B."/>
            <person name="Bourzgui I."/>
            <person name="Brown A."/>
            <person name="Cahill P."/>
            <person name="Channer S."/>
            <person name="Cheshatsang Y."/>
            <person name="Chuda L."/>
            <person name="Citroen M."/>
            <person name="Collymore A."/>
            <person name="Cooke P."/>
            <person name="Costello M."/>
            <person name="D'Aco K."/>
            <person name="Daza R."/>
            <person name="De Haan G."/>
            <person name="DeGray S."/>
            <person name="DeMaso C."/>
            <person name="Dhargay N."/>
            <person name="Dooley K."/>
            <person name="Dooley E."/>
            <person name="Doricent M."/>
            <person name="Dorje P."/>
            <person name="Dorjee K."/>
            <person name="Dupes A."/>
            <person name="Elong R."/>
            <person name="Falk J."/>
            <person name="Farina A."/>
            <person name="Faro S."/>
            <person name="Ferguson D."/>
            <person name="Fisher S."/>
            <person name="Foley C.D."/>
            <person name="Franke A."/>
            <person name="Friedrich D."/>
            <person name="Gadbois L."/>
            <person name="Gearin G."/>
            <person name="Gearin C.R."/>
            <person name="Giannoukos G."/>
            <person name="Goode T."/>
            <person name="Graham J."/>
            <person name="Grandbois E."/>
            <person name="Grewal S."/>
            <person name="Gyaltsen K."/>
            <person name="Hafez N."/>
            <person name="Hagos B."/>
            <person name="Hall J."/>
            <person name="Henson C."/>
            <person name="Hollinger A."/>
            <person name="Honan T."/>
            <person name="Huard M.D."/>
            <person name="Hughes L."/>
            <person name="Hurhula B."/>
            <person name="Husby M.E."/>
            <person name="Kamat A."/>
            <person name="Kanga B."/>
            <person name="Kashin S."/>
            <person name="Khazanovich D."/>
            <person name="Kisner P."/>
            <person name="Lance K."/>
            <person name="Lara M."/>
            <person name="Lee W."/>
            <person name="Lennon N."/>
            <person name="Letendre F."/>
            <person name="LeVine R."/>
            <person name="Lipovsky A."/>
            <person name="Liu X."/>
            <person name="Liu J."/>
            <person name="Liu S."/>
            <person name="Lokyitsang T."/>
            <person name="Lokyitsang Y."/>
            <person name="Lubonja R."/>
            <person name="Lui A."/>
            <person name="MacDonald P."/>
            <person name="Magnisalis V."/>
            <person name="Maru K."/>
            <person name="Matthews C."/>
            <person name="McCusker W."/>
            <person name="McDonough S."/>
            <person name="Mehta T."/>
            <person name="Meldrim J."/>
            <person name="Meneus L."/>
            <person name="Mihai O."/>
            <person name="Mihalev A."/>
            <person name="Mihova T."/>
            <person name="Mittelman R."/>
            <person name="Mlenga V."/>
            <person name="Montmayeur A."/>
            <person name="Mulrain L."/>
            <person name="Navidi A."/>
            <person name="Naylor J."/>
            <person name="Negash T."/>
            <person name="Nguyen T."/>
            <person name="Nguyen N."/>
            <person name="Nicol R."/>
            <person name="Norbu C."/>
            <person name="Norbu N."/>
            <person name="Novod N."/>
            <person name="O'Neill B."/>
            <person name="Osman S."/>
            <person name="Markiewicz E."/>
            <person name="Oyono O.L."/>
            <person name="Patti C."/>
            <person name="Phunkhang P."/>
            <person name="Pierre F."/>
            <person name="Priest M."/>
            <person name="Raghuraman S."/>
            <person name="Rege F."/>
            <person name="Reyes R."/>
            <person name="Rise C."/>
            <person name="Rogov P."/>
            <person name="Ross K."/>
            <person name="Ryan E."/>
            <person name="Settipalli S."/>
            <person name="Shea T."/>
            <person name="Sherpa N."/>
            <person name="Shi L."/>
            <person name="Shih D."/>
            <person name="Sparrow T."/>
            <person name="Spaulding J."/>
            <person name="Stalker J."/>
            <person name="Stange-Thomann N."/>
            <person name="Stavropoulos S."/>
            <person name="Stone C."/>
            <person name="Strader C."/>
            <person name="Tesfaye S."/>
            <person name="Thomson T."/>
            <person name="Thoulutsang Y."/>
            <person name="Thoulutsang D."/>
            <person name="Topham K."/>
            <person name="Topping I."/>
            <person name="Tsamla T."/>
            <person name="Vassiliev H."/>
            <person name="Vo A."/>
            <person name="Wangchuk T."/>
            <person name="Wangdi T."/>
            <person name="Weiand M."/>
            <person name="Wilkinson J."/>
            <person name="Wilson A."/>
            <person name="Yadav S."/>
            <person name="Young G."/>
            <person name="Yu Q."/>
            <person name="Zembek L."/>
            <person name="Zhong D."/>
            <person name="Zimmer A."/>
            <person name="Zwirko Z."/>
            <person name="Jaffe D.B."/>
            <person name="Alvarez P."/>
            <person name="Brockman W."/>
            <person name="Butler J."/>
            <person name="Chin C."/>
            <person name="Gnerre S."/>
            <person name="MacCallum I."/>
            <person name="Graves J.A."/>
            <person name="Ponting C.P."/>
            <person name="Breen M."/>
            <person name="Samollow P.B."/>
            <person name="Lander E.S."/>
            <person name="Lindblad-Toh K."/>
        </authorList>
    </citation>
    <scope>NUCLEOTIDE SEQUENCE [LARGE SCALE GENOMIC DNA]</scope>
</reference>
<dbReference type="OMA" id="MWSAKTD"/>
<dbReference type="Bgee" id="ENSMODG00000018250">
    <property type="expression patterns" value="Expressed in spermatocyte and 12 other cell types or tissues"/>
</dbReference>
<keyword evidence="4" id="KW-0158">Chromosome</keyword>
<dbReference type="InParanoid" id="F6PFV7"/>
<dbReference type="FunFam" id="1.10.30.10:FF:000046">
    <property type="entry name" value="High mobility group box 4"/>
    <property type="match status" value="1"/>
</dbReference>
<dbReference type="PRINTS" id="PR00886">
    <property type="entry name" value="HIGHMOBLTY12"/>
</dbReference>
<dbReference type="GeneID" id="103095143"/>
<organism evidence="12 13">
    <name type="scientific">Monodelphis domestica</name>
    <name type="common">Gray short-tailed opossum</name>
    <dbReference type="NCBI Taxonomy" id="13616"/>
    <lineage>
        <taxon>Eukaryota</taxon>
        <taxon>Metazoa</taxon>
        <taxon>Chordata</taxon>
        <taxon>Craniata</taxon>
        <taxon>Vertebrata</taxon>
        <taxon>Euteleostomi</taxon>
        <taxon>Mammalia</taxon>
        <taxon>Metatheria</taxon>
        <taxon>Didelphimorphia</taxon>
        <taxon>Didelphidae</taxon>
        <taxon>Monodelphis</taxon>
    </lineage>
</organism>
<dbReference type="InterPro" id="IPR009071">
    <property type="entry name" value="HMG_box_dom"/>
</dbReference>
<dbReference type="SMART" id="SM00398">
    <property type="entry name" value="HMG"/>
    <property type="match status" value="2"/>
</dbReference>